<dbReference type="PANTHER" id="PTHR36512:SF3">
    <property type="entry name" value="BLR5678 PROTEIN"/>
    <property type="match status" value="1"/>
</dbReference>
<dbReference type="RefSeq" id="WP_307355007.1">
    <property type="nucleotide sequence ID" value="NZ_BAAACJ010000025.1"/>
</dbReference>
<keyword evidence="3" id="KW-1185">Reference proteome</keyword>
<dbReference type="Proteomes" id="UP001224418">
    <property type="component" value="Unassembled WGS sequence"/>
</dbReference>
<dbReference type="GO" id="GO:0004177">
    <property type="term" value="F:aminopeptidase activity"/>
    <property type="evidence" value="ECO:0007669"/>
    <property type="project" value="UniProtKB-KW"/>
</dbReference>
<keyword evidence="2" id="KW-0378">Hydrolase</keyword>
<evidence type="ECO:0000313" key="2">
    <source>
        <dbReference type="EMBL" id="MDQ0478816.1"/>
    </source>
</evidence>
<dbReference type="Gene3D" id="3.60.70.12">
    <property type="entry name" value="L-amino peptidase D-ALA esterase/amidase"/>
    <property type="match status" value="1"/>
</dbReference>
<gene>
    <name evidence="2" type="ORF">QOZ93_000544</name>
</gene>
<dbReference type="PANTHER" id="PTHR36512">
    <property type="entry name" value="D-AMINOPEPTIDASE"/>
    <property type="match status" value="1"/>
</dbReference>
<dbReference type="Pfam" id="PF03576">
    <property type="entry name" value="Peptidase_S58"/>
    <property type="match status" value="1"/>
</dbReference>
<dbReference type="EC" id="3.4.11.19" evidence="2"/>
<dbReference type="InterPro" id="IPR005321">
    <property type="entry name" value="Peptidase_S58_DmpA"/>
</dbReference>
<organism evidence="2 3">
    <name type="scientific">Hathewaya limosa</name>
    <name type="common">Clostridium limosum</name>
    <dbReference type="NCBI Taxonomy" id="1536"/>
    <lineage>
        <taxon>Bacteria</taxon>
        <taxon>Bacillati</taxon>
        <taxon>Bacillota</taxon>
        <taxon>Clostridia</taxon>
        <taxon>Eubacteriales</taxon>
        <taxon>Clostridiaceae</taxon>
        <taxon>Hathewaya</taxon>
    </lineage>
</organism>
<accession>A0ABU0JP01</accession>
<evidence type="ECO:0000256" key="1">
    <source>
        <dbReference type="ARBA" id="ARBA00007068"/>
    </source>
</evidence>
<dbReference type="InterPro" id="IPR016117">
    <property type="entry name" value="ArgJ-like_dom_sf"/>
</dbReference>
<keyword evidence="2" id="KW-0645">Protease</keyword>
<dbReference type="CDD" id="cd02253">
    <property type="entry name" value="DmpA"/>
    <property type="match status" value="1"/>
</dbReference>
<comment type="caution">
    <text evidence="2">The sequence shown here is derived from an EMBL/GenBank/DDBJ whole genome shotgun (WGS) entry which is preliminary data.</text>
</comment>
<comment type="similarity">
    <text evidence="1">Belongs to the peptidase S58 family.</text>
</comment>
<evidence type="ECO:0000313" key="3">
    <source>
        <dbReference type="Proteomes" id="UP001224418"/>
    </source>
</evidence>
<reference evidence="2 3" key="1">
    <citation type="submission" date="2023-07" db="EMBL/GenBank/DDBJ databases">
        <title>Genomic Encyclopedia of Type Strains, Phase IV (KMG-IV): sequencing the most valuable type-strain genomes for metagenomic binning, comparative biology and taxonomic classification.</title>
        <authorList>
            <person name="Goeker M."/>
        </authorList>
    </citation>
    <scope>NUCLEOTIDE SEQUENCE [LARGE SCALE GENOMIC DNA]</scope>
    <source>
        <strain evidence="2 3">DSM 1400</strain>
    </source>
</reference>
<keyword evidence="2" id="KW-0031">Aminopeptidase</keyword>
<protein>
    <submittedName>
        <fullName evidence="2">D-aminopeptidase</fullName>
        <ecNumber evidence="2">3.4.11.19</ecNumber>
    </submittedName>
</protein>
<dbReference type="SUPFAM" id="SSF56266">
    <property type="entry name" value="DmpA/ArgJ-like"/>
    <property type="match status" value="1"/>
</dbReference>
<sequence length="341" mass="37132">MNNLAIDEFGFNIGNMKKGKNNCITDVKGVTVGHYTIKEEDINTGITAILPHEGNIFKEKVQAASYVINGFGKTTGLIQLDELGTIETPIVLTNTLSVGSAFQGVIKYMLEENEDIGFSTGTVNPIICECNDGYLNNIRKNVITEELVYKTIKSTDKEFLQGAVGAGTGMCCLGLKGGIGSSSRIININNVEYTLGVLVLSNFGIGENLTIQGKPFGDTLKNAYPREDKGSIIVIFATDLPLNNRQLKRVCKRANIGLVRTGSYLGNGSGDIVIGFSTENKVKHYEKDHILQGKYLNENYIDTVFKAMGEATEESILNALINAETTVGFLKRKKLGLRDIL</sequence>
<name>A0ABU0JP01_HATLI</name>
<dbReference type="EMBL" id="JAUSWN010000003">
    <property type="protein sequence ID" value="MDQ0478816.1"/>
    <property type="molecule type" value="Genomic_DNA"/>
</dbReference>
<proteinExistence type="inferred from homology"/>